<proteinExistence type="predicted"/>
<dbReference type="PANTHER" id="PTHR43794:SF5">
    <property type="entry name" value="CHLOROHYDROLASE FAMILY PROTEIN"/>
    <property type="match status" value="1"/>
</dbReference>
<dbReference type="Gene3D" id="3.20.20.140">
    <property type="entry name" value="Metal-dependent hydrolases"/>
    <property type="match status" value="1"/>
</dbReference>
<dbReference type="SUPFAM" id="SSF51338">
    <property type="entry name" value="Composite domain of metallo-dependent hydrolases"/>
    <property type="match status" value="1"/>
</dbReference>
<accession>A0ABU4HMN7</accession>
<evidence type="ECO:0000259" key="1">
    <source>
        <dbReference type="Pfam" id="PF01979"/>
    </source>
</evidence>
<dbReference type="Gene3D" id="2.30.40.10">
    <property type="entry name" value="Urease, subunit C, domain 1"/>
    <property type="match status" value="1"/>
</dbReference>
<dbReference type="RefSeq" id="WP_318596779.1">
    <property type="nucleotide sequence ID" value="NZ_JAWSTH010000018.1"/>
</dbReference>
<dbReference type="InterPro" id="IPR032466">
    <property type="entry name" value="Metal_Hydrolase"/>
</dbReference>
<dbReference type="InterPro" id="IPR006680">
    <property type="entry name" value="Amidohydro-rel"/>
</dbReference>
<reference evidence="2 3" key="2">
    <citation type="submission" date="2023-10" db="EMBL/GenBank/DDBJ databases">
        <authorList>
            <person name="Han X.F."/>
        </authorList>
    </citation>
    <scope>NUCLEOTIDE SEQUENCE [LARGE SCALE GENOMIC DNA]</scope>
    <source>
        <strain evidence="2 3">KCTC 39840</strain>
    </source>
</reference>
<dbReference type="InterPro" id="IPR011059">
    <property type="entry name" value="Metal-dep_hydrolase_composite"/>
</dbReference>
<organism evidence="2 3">
    <name type="scientific">Conexibacter stalactiti</name>
    <dbReference type="NCBI Taxonomy" id="1940611"/>
    <lineage>
        <taxon>Bacteria</taxon>
        <taxon>Bacillati</taxon>
        <taxon>Actinomycetota</taxon>
        <taxon>Thermoleophilia</taxon>
        <taxon>Solirubrobacterales</taxon>
        <taxon>Conexibacteraceae</taxon>
        <taxon>Conexibacter</taxon>
    </lineage>
</organism>
<dbReference type="Proteomes" id="UP001284601">
    <property type="component" value="Unassembled WGS sequence"/>
</dbReference>
<protein>
    <submittedName>
        <fullName evidence="2">Amidohydrolase family protein</fullName>
    </submittedName>
</protein>
<dbReference type="NCBIfam" id="NF006056">
    <property type="entry name" value="PRK08204.1"/>
    <property type="match status" value="1"/>
</dbReference>
<name>A0ABU4HMN7_9ACTN</name>
<dbReference type="Pfam" id="PF01979">
    <property type="entry name" value="Amidohydro_1"/>
    <property type="match status" value="1"/>
</dbReference>
<evidence type="ECO:0000313" key="2">
    <source>
        <dbReference type="EMBL" id="MDW5594510.1"/>
    </source>
</evidence>
<keyword evidence="3" id="KW-1185">Reference proteome</keyword>
<sequence length="472" mass="49921">MSNQRKLIRGGTVITVDRAIGDLQTGDVLIEDGVITAVAPSIEASGDVEVIDATGHIVLPGFIDTHRHTWQAPVRNIGSDWSLFHYLAGIHTGLSKHYRPEDTYAGNLLGTAEALDAGVTTLLDWSHNLATPDHADGAIAGLRDSGARTVFAHGGGAAGWSPVPGNTTPHPADDVRRVRDQYFSSQDGLSTMAIAIRGPQFTTEEVALHDWAIARELDLRVTVHVGDGELGKTRPIEWMKANGLLDDRTTYVHCNTLGDDELAMIAASGGTASIASIVEMQMGHGWPATGRLLDAGVRPSFSVDVCSAVGTDMFSQMRTTLVTQHAIDNAALEASGGTLSGGEQLKISSRDVLEFATIEGARACGLDGVTGSITPGKQADVLLLKADGLGMFPLNNPVAAVVYNAHPGLVDTILVAGRVVKRGGQMVDFDLDRAKTLVNATRDHLLAKAADDTGISDCNFDGTWIPRVHTHA</sequence>
<dbReference type="PANTHER" id="PTHR43794">
    <property type="entry name" value="AMINOHYDROLASE SSNA-RELATED"/>
    <property type="match status" value="1"/>
</dbReference>
<gene>
    <name evidence="2" type="ORF">R7226_09195</name>
</gene>
<dbReference type="EMBL" id="JAWSTH010000018">
    <property type="protein sequence ID" value="MDW5594510.1"/>
    <property type="molecule type" value="Genomic_DNA"/>
</dbReference>
<dbReference type="SUPFAM" id="SSF51556">
    <property type="entry name" value="Metallo-dependent hydrolases"/>
    <property type="match status" value="1"/>
</dbReference>
<reference evidence="3" key="1">
    <citation type="submission" date="2023-07" db="EMBL/GenBank/DDBJ databases">
        <title>Conexibacter stalactiti sp. nov., isolated from stalactites in a lava cave and emended description of the genus Conexibacter.</title>
        <authorList>
            <person name="Lee S.D."/>
        </authorList>
    </citation>
    <scope>NUCLEOTIDE SEQUENCE [LARGE SCALE GENOMIC DNA]</scope>
    <source>
        <strain evidence="3">KCTC 39840</strain>
    </source>
</reference>
<feature type="domain" description="Amidohydrolase-related" evidence="1">
    <location>
        <begin position="57"/>
        <end position="420"/>
    </location>
</feature>
<dbReference type="InterPro" id="IPR050287">
    <property type="entry name" value="MTA/SAH_deaminase"/>
</dbReference>
<comment type="caution">
    <text evidence="2">The sequence shown here is derived from an EMBL/GenBank/DDBJ whole genome shotgun (WGS) entry which is preliminary data.</text>
</comment>
<evidence type="ECO:0000313" key="3">
    <source>
        <dbReference type="Proteomes" id="UP001284601"/>
    </source>
</evidence>